<reference evidence="1" key="1">
    <citation type="journal article" date="2010" name="Science">
        <title>Plasticity of animal genome architecture unmasked by rapid evolution of a pelagic tunicate.</title>
        <authorList>
            <person name="Denoeud F."/>
            <person name="Henriet S."/>
            <person name="Mungpakdee S."/>
            <person name="Aury J.M."/>
            <person name="Da Silva C."/>
            <person name="Brinkmann H."/>
            <person name="Mikhaleva J."/>
            <person name="Olsen L.C."/>
            <person name="Jubin C."/>
            <person name="Canestro C."/>
            <person name="Bouquet J.M."/>
            <person name="Danks G."/>
            <person name="Poulain J."/>
            <person name="Campsteijn C."/>
            <person name="Adamski M."/>
            <person name="Cross I."/>
            <person name="Yadetie F."/>
            <person name="Muffato M."/>
            <person name="Louis A."/>
            <person name="Butcher S."/>
            <person name="Tsagkogeorga G."/>
            <person name="Konrad A."/>
            <person name="Singh S."/>
            <person name="Jensen M.F."/>
            <person name="Cong E.H."/>
            <person name="Eikeseth-Otteraa H."/>
            <person name="Noel B."/>
            <person name="Anthouard V."/>
            <person name="Porcel B.M."/>
            <person name="Kachouri-Lafond R."/>
            <person name="Nishino A."/>
            <person name="Ugolini M."/>
            <person name="Chourrout P."/>
            <person name="Nishida H."/>
            <person name="Aasland R."/>
            <person name="Huzurbazar S."/>
            <person name="Westhof E."/>
            <person name="Delsuc F."/>
            <person name="Lehrach H."/>
            <person name="Reinhardt R."/>
            <person name="Weissenbach J."/>
            <person name="Roy S.W."/>
            <person name="Artiguenave F."/>
            <person name="Postlethwait J.H."/>
            <person name="Manak J.R."/>
            <person name="Thompson E.M."/>
            <person name="Jaillon O."/>
            <person name="Du Pasquier L."/>
            <person name="Boudinot P."/>
            <person name="Liberles D.A."/>
            <person name="Volff J.N."/>
            <person name="Philippe H."/>
            <person name="Lenhard B."/>
            <person name="Roest Crollius H."/>
            <person name="Wincker P."/>
            <person name="Chourrout D."/>
        </authorList>
    </citation>
    <scope>NUCLEOTIDE SEQUENCE [LARGE SCALE GENOMIC DNA]</scope>
</reference>
<evidence type="ECO:0000313" key="2">
    <source>
        <dbReference type="Proteomes" id="UP000001307"/>
    </source>
</evidence>
<sequence>MGKVRRHVKRWSWWGEFWLKRRAGQLTMSAILGTILYFALAPSAEAEFNAQSWARVQYFYYFSSDNYS</sequence>
<name>E4XXP0_OIKDI</name>
<proteinExistence type="predicted"/>
<organism evidence="1">
    <name type="scientific">Oikopleura dioica</name>
    <name type="common">Tunicate</name>
    <dbReference type="NCBI Taxonomy" id="34765"/>
    <lineage>
        <taxon>Eukaryota</taxon>
        <taxon>Metazoa</taxon>
        <taxon>Chordata</taxon>
        <taxon>Tunicata</taxon>
        <taxon>Appendicularia</taxon>
        <taxon>Copelata</taxon>
        <taxon>Oikopleuridae</taxon>
        <taxon>Oikopleura</taxon>
    </lineage>
</organism>
<dbReference type="InParanoid" id="E4XXP0"/>
<dbReference type="AlphaFoldDB" id="E4XXP0"/>
<dbReference type="Proteomes" id="UP000001307">
    <property type="component" value="Unassembled WGS sequence"/>
</dbReference>
<gene>
    <name evidence="1" type="ORF">GSOID_T00007433001</name>
</gene>
<dbReference type="EMBL" id="FN653286">
    <property type="protein sequence ID" value="CBY14434.1"/>
    <property type="molecule type" value="Genomic_DNA"/>
</dbReference>
<protein>
    <submittedName>
        <fullName evidence="1">Uncharacterized protein</fullName>
    </submittedName>
</protein>
<evidence type="ECO:0000313" key="1">
    <source>
        <dbReference type="EMBL" id="CBY14434.1"/>
    </source>
</evidence>
<accession>E4XXP0</accession>
<keyword evidence="2" id="KW-1185">Reference proteome</keyword>